<dbReference type="InterPro" id="IPR013099">
    <property type="entry name" value="K_chnl_dom"/>
</dbReference>
<keyword evidence="1" id="KW-1133">Transmembrane helix</keyword>
<dbReference type="SUPFAM" id="SSF81324">
    <property type="entry name" value="Voltage-gated potassium channels"/>
    <property type="match status" value="1"/>
</dbReference>
<keyword evidence="1" id="KW-0812">Transmembrane</keyword>
<evidence type="ECO:0000313" key="3">
    <source>
        <dbReference type="EMBL" id="TDT32948.1"/>
    </source>
</evidence>
<sequence>MPDVAEPTLRRLVRWSAEHPSALLMVAQLLSLLVYPFLGDAVAGRTMVGVLAIVVLALAVFAVRATESQTWISMTLGVPALLLTVAEALHPGIAWLVIVSAVIHAAFYLYTAYALLRYMFHDDHVTHDELWATGATFTVVAWGFAYLYSAVQTVWPGSFTAAIDAEAPRTWIELLFLSITTMTSTGLSDIIPVLPQARSVVMIEQIAGMLYIALVIARIMALLSAKRARSR</sequence>
<comment type="caution">
    <text evidence="3">The sequence shown here is derived from an EMBL/GenBank/DDBJ whole genome shotgun (WGS) entry which is preliminary data.</text>
</comment>
<dbReference type="AlphaFoldDB" id="A0A4V3ENA1"/>
<feature type="domain" description="Potassium channel" evidence="2">
    <location>
        <begin position="140"/>
        <end position="223"/>
    </location>
</feature>
<dbReference type="Proteomes" id="UP000295371">
    <property type="component" value="Unassembled WGS sequence"/>
</dbReference>
<feature type="transmembrane region" description="Helical" evidence="1">
    <location>
        <begin position="206"/>
        <end position="225"/>
    </location>
</feature>
<evidence type="ECO:0000313" key="4">
    <source>
        <dbReference type="Proteomes" id="UP000295371"/>
    </source>
</evidence>
<evidence type="ECO:0000259" key="2">
    <source>
        <dbReference type="Pfam" id="PF07885"/>
    </source>
</evidence>
<organism evidence="3 4">
    <name type="scientific">Naumannella halotolerans</name>
    <dbReference type="NCBI Taxonomy" id="993414"/>
    <lineage>
        <taxon>Bacteria</taxon>
        <taxon>Bacillati</taxon>
        <taxon>Actinomycetota</taxon>
        <taxon>Actinomycetes</taxon>
        <taxon>Propionibacteriales</taxon>
        <taxon>Propionibacteriaceae</taxon>
        <taxon>Naumannella</taxon>
    </lineage>
</organism>
<feature type="transmembrane region" description="Helical" evidence="1">
    <location>
        <begin position="70"/>
        <end position="89"/>
    </location>
</feature>
<feature type="transmembrane region" description="Helical" evidence="1">
    <location>
        <begin position="95"/>
        <end position="118"/>
    </location>
</feature>
<dbReference type="EMBL" id="SOAW01000001">
    <property type="protein sequence ID" value="TDT32948.1"/>
    <property type="molecule type" value="Genomic_DNA"/>
</dbReference>
<reference evidence="3 4" key="1">
    <citation type="submission" date="2019-03" db="EMBL/GenBank/DDBJ databases">
        <title>Genomic Encyclopedia of Archaeal and Bacterial Type Strains, Phase II (KMG-II): from individual species to whole genera.</title>
        <authorList>
            <person name="Goeker M."/>
        </authorList>
    </citation>
    <scope>NUCLEOTIDE SEQUENCE [LARGE SCALE GENOMIC DNA]</scope>
    <source>
        <strain evidence="3 4">DSM 24323</strain>
    </source>
</reference>
<feature type="transmembrane region" description="Helical" evidence="1">
    <location>
        <begin position="44"/>
        <end position="63"/>
    </location>
</feature>
<proteinExistence type="predicted"/>
<dbReference type="OrthoDB" id="4837979at2"/>
<dbReference type="Gene3D" id="1.10.287.70">
    <property type="match status" value="1"/>
</dbReference>
<dbReference type="Pfam" id="PF07885">
    <property type="entry name" value="Ion_trans_2"/>
    <property type="match status" value="1"/>
</dbReference>
<keyword evidence="1" id="KW-0472">Membrane</keyword>
<feature type="transmembrane region" description="Helical" evidence="1">
    <location>
        <begin position="130"/>
        <end position="151"/>
    </location>
</feature>
<accession>A0A4V3ENA1</accession>
<dbReference type="RefSeq" id="WP_133753527.1">
    <property type="nucleotide sequence ID" value="NZ_CP171129.1"/>
</dbReference>
<name>A0A4V3ENA1_9ACTN</name>
<protein>
    <submittedName>
        <fullName evidence="3">Ion channel</fullName>
    </submittedName>
</protein>
<gene>
    <name evidence="3" type="ORF">CLV29_0539</name>
</gene>
<keyword evidence="4" id="KW-1185">Reference proteome</keyword>
<evidence type="ECO:0000256" key="1">
    <source>
        <dbReference type="SAM" id="Phobius"/>
    </source>
</evidence>